<proteinExistence type="predicted"/>
<feature type="transmembrane region" description="Helical" evidence="1">
    <location>
        <begin position="20"/>
        <end position="38"/>
    </location>
</feature>
<keyword evidence="1" id="KW-1133">Transmembrane helix</keyword>
<evidence type="ECO:0008006" key="4">
    <source>
        <dbReference type="Google" id="ProtNLM"/>
    </source>
</evidence>
<evidence type="ECO:0000313" key="2">
    <source>
        <dbReference type="EMBL" id="TDL45231.1"/>
    </source>
</evidence>
<gene>
    <name evidence="2" type="ORF">E2R54_01810</name>
</gene>
<organism evidence="2 3">
    <name type="scientific">Microbacterium oleivorans</name>
    <dbReference type="NCBI Taxonomy" id="273677"/>
    <lineage>
        <taxon>Bacteria</taxon>
        <taxon>Bacillati</taxon>
        <taxon>Actinomycetota</taxon>
        <taxon>Actinomycetes</taxon>
        <taxon>Micrococcales</taxon>
        <taxon>Microbacteriaceae</taxon>
        <taxon>Microbacterium</taxon>
    </lineage>
</organism>
<name>A0A4R5YKY1_9MICO</name>
<reference evidence="2 3" key="1">
    <citation type="submission" date="2019-03" db="EMBL/GenBank/DDBJ databases">
        <title>Genome Sequencing and Assembly of Various Microbes Isolated from Partially Reclaimed Soil and Acid Mine Drainage (AMD) Site.</title>
        <authorList>
            <person name="Steinbock B."/>
            <person name="Bechtold R."/>
            <person name="Sevigny J.L."/>
            <person name="Thomas D."/>
            <person name="Cuthill L.R."/>
            <person name="Aveiro Johannsen E.J."/>
            <person name="Thomas K."/>
            <person name="Ghosh A."/>
        </authorList>
    </citation>
    <scope>NUCLEOTIDE SEQUENCE [LARGE SCALE GENOMIC DNA]</scope>
    <source>
        <strain evidence="2 3">F-B2</strain>
    </source>
</reference>
<comment type="caution">
    <text evidence="2">The sequence shown here is derived from an EMBL/GenBank/DDBJ whole genome shotgun (WGS) entry which is preliminary data.</text>
</comment>
<keyword evidence="1" id="KW-0812">Transmembrane</keyword>
<evidence type="ECO:0000256" key="1">
    <source>
        <dbReference type="SAM" id="Phobius"/>
    </source>
</evidence>
<protein>
    <recommendedName>
        <fullName evidence="4">Pentapeptide repeat-containing protein</fullName>
    </recommendedName>
</protein>
<feature type="transmembrane region" description="Helical" evidence="1">
    <location>
        <begin position="58"/>
        <end position="81"/>
    </location>
</feature>
<dbReference type="Proteomes" id="UP000295633">
    <property type="component" value="Unassembled WGS sequence"/>
</dbReference>
<accession>A0A4R5YKY1</accession>
<evidence type="ECO:0000313" key="3">
    <source>
        <dbReference type="Proteomes" id="UP000295633"/>
    </source>
</evidence>
<sequence length="469" mass="49661">MTNGTDPEPPKIKYPRTSSFIGMAIAFVVISALGIAFVPERLLTMWVPNASVADRGKLLGPAAQVVLFSLGGLIALVGVVLSAARHGEELRAAERDLRRSMLQERAHELEKIKENSRATEAEQARIASVERDLRARFVTAVELLSSEDDPLRRASGVFVLGSLADDWSELGRLEEVQVCIDLLCGYLCAPLPVGVTSTPGPERPVRSAGYALLRSHLVPGSEHPWDGRKFNLSNAHIDFDVNLTGIVLRAGSTLDLTDATINGASLRMSNVAVDGSARLILIRVKLTGAAALELDGARATAGAAIDLDRLKASEGSAMSLRGAIATQSSLISMRWAVFKGASRLDMHGAVYAQSSVLVGRDITLDTESTVSLEHLQILSGASGDLSDAIVQNASRLSATSALVGGQHSYATFDGAQAGASSTFTLHGMRVVDRGSVSALRTEEVDDGVVELTGVDVDGGTFEEEAPLRE</sequence>
<dbReference type="AlphaFoldDB" id="A0A4R5YKY1"/>
<keyword evidence="1" id="KW-0472">Membrane</keyword>
<dbReference type="RefSeq" id="WP_133398468.1">
    <property type="nucleotide sequence ID" value="NZ_SMZX01000001.1"/>
</dbReference>
<dbReference type="EMBL" id="SMZX01000001">
    <property type="protein sequence ID" value="TDL45231.1"/>
    <property type="molecule type" value="Genomic_DNA"/>
</dbReference>